<evidence type="ECO:0000256" key="3">
    <source>
        <dbReference type="ARBA" id="ARBA00017641"/>
    </source>
</evidence>
<dbReference type="SUPFAM" id="SSF49764">
    <property type="entry name" value="HSP20-like chaperones"/>
    <property type="match status" value="1"/>
</dbReference>
<evidence type="ECO:0000256" key="2">
    <source>
        <dbReference type="ARBA" id="ARBA00010513"/>
    </source>
</evidence>
<organism evidence="8 9">
    <name type="scientific">Phyllotreta striolata</name>
    <name type="common">Striped flea beetle</name>
    <name type="synonym">Crioceris striolata</name>
    <dbReference type="NCBI Taxonomy" id="444603"/>
    <lineage>
        <taxon>Eukaryota</taxon>
        <taxon>Metazoa</taxon>
        <taxon>Ecdysozoa</taxon>
        <taxon>Arthropoda</taxon>
        <taxon>Hexapoda</taxon>
        <taxon>Insecta</taxon>
        <taxon>Pterygota</taxon>
        <taxon>Neoptera</taxon>
        <taxon>Endopterygota</taxon>
        <taxon>Coleoptera</taxon>
        <taxon>Polyphaga</taxon>
        <taxon>Cucujiformia</taxon>
        <taxon>Chrysomeloidea</taxon>
        <taxon>Chrysomelidae</taxon>
        <taxon>Galerucinae</taxon>
        <taxon>Alticini</taxon>
        <taxon>Phyllotreta</taxon>
    </lineage>
</organism>
<comment type="similarity">
    <text evidence="2">Belongs to the nudC family.</text>
</comment>
<accession>A0A9N9TW65</accession>
<dbReference type="GO" id="GO:0006457">
    <property type="term" value="P:protein folding"/>
    <property type="evidence" value="ECO:0007669"/>
    <property type="project" value="TreeGrafter"/>
</dbReference>
<dbReference type="InterPro" id="IPR025934">
    <property type="entry name" value="NudC_N_dom"/>
</dbReference>
<name>A0A9N9TW65_PHYSR</name>
<dbReference type="Gene3D" id="2.60.40.790">
    <property type="match status" value="1"/>
</dbReference>
<comment type="subcellular location">
    <subcellularLocation>
        <location evidence="1">Cytoplasm</location>
    </subcellularLocation>
</comment>
<evidence type="ECO:0000256" key="4">
    <source>
        <dbReference type="ARBA" id="ARBA00022490"/>
    </source>
</evidence>
<dbReference type="Pfam" id="PF04969">
    <property type="entry name" value="CS"/>
    <property type="match status" value="1"/>
</dbReference>
<keyword evidence="4" id="KW-0963">Cytoplasm</keyword>
<feature type="domain" description="CS" evidence="7">
    <location>
        <begin position="120"/>
        <end position="207"/>
    </location>
</feature>
<dbReference type="CDD" id="cd06467">
    <property type="entry name" value="p23_NUDC_like"/>
    <property type="match status" value="1"/>
</dbReference>
<dbReference type="GO" id="GO:0051082">
    <property type="term" value="F:unfolded protein binding"/>
    <property type="evidence" value="ECO:0007669"/>
    <property type="project" value="TreeGrafter"/>
</dbReference>
<dbReference type="Proteomes" id="UP001153712">
    <property type="component" value="Chromosome 6"/>
</dbReference>
<dbReference type="PANTHER" id="PTHR12356:SF3">
    <property type="entry name" value="NUCLEAR MIGRATION PROTEIN NUDC"/>
    <property type="match status" value="1"/>
</dbReference>
<protein>
    <recommendedName>
        <fullName evidence="3">Nuclear migration protein nudC</fullName>
    </recommendedName>
    <alternativeName>
        <fullName evidence="6">Nuclear distribution protein C homolog</fullName>
    </alternativeName>
</protein>
<proteinExistence type="inferred from homology"/>
<keyword evidence="5" id="KW-0597">Phosphoprotein</keyword>
<dbReference type="InterPro" id="IPR007052">
    <property type="entry name" value="CS_dom"/>
</dbReference>
<dbReference type="InterPro" id="IPR037898">
    <property type="entry name" value="NudC_fam"/>
</dbReference>
<evidence type="ECO:0000256" key="6">
    <source>
        <dbReference type="ARBA" id="ARBA00030427"/>
    </source>
</evidence>
<evidence type="ECO:0000256" key="5">
    <source>
        <dbReference type="ARBA" id="ARBA00022553"/>
    </source>
</evidence>
<dbReference type="Pfam" id="PF14050">
    <property type="entry name" value="Nudc_N"/>
    <property type="match status" value="1"/>
</dbReference>
<gene>
    <name evidence="8" type="ORF">PHYEVI_LOCUS9764</name>
</gene>
<dbReference type="PROSITE" id="PS51203">
    <property type="entry name" value="CS"/>
    <property type="match status" value="1"/>
</dbReference>
<dbReference type="OrthoDB" id="515366at2759"/>
<keyword evidence="9" id="KW-1185">Reference proteome</keyword>
<sequence length="284" mass="32453">MSSTKYDDMLFEMLKECKTLPTFLEEIFGFLQRRTDFYRVATEANSPVGLPEGLAEKLVRQSFYKFKPPKTPNICNLNELSVANEEIVTETINEINEVTSSTKEDPQELVFSKSDCYNGGVFDNYCWSQTITDIDVIVKIPKNCTSRDIEVKISPNNLHVKLKSGEVLLKGDLHKKCKANDAVWSVDGQKLLIHLEKTQEMWWNCLTNNEPQLDVSKLDCSRPFEELTEEAQAKIEELQWNQQRKILGLPTSEELAMHETLKKAWSAEGSPFSGPFDPTCVKFN</sequence>
<evidence type="ECO:0000313" key="8">
    <source>
        <dbReference type="EMBL" id="CAG9863476.1"/>
    </source>
</evidence>
<dbReference type="PANTHER" id="PTHR12356">
    <property type="entry name" value="NUCLEAR MOVEMENT PROTEIN NUDC"/>
    <property type="match status" value="1"/>
</dbReference>
<evidence type="ECO:0000256" key="1">
    <source>
        <dbReference type="ARBA" id="ARBA00004496"/>
    </source>
</evidence>
<evidence type="ECO:0000313" key="9">
    <source>
        <dbReference type="Proteomes" id="UP001153712"/>
    </source>
</evidence>
<reference evidence="8" key="1">
    <citation type="submission" date="2022-01" db="EMBL/GenBank/DDBJ databases">
        <authorList>
            <person name="King R."/>
        </authorList>
    </citation>
    <scope>NUCLEOTIDE SEQUENCE</scope>
</reference>
<evidence type="ECO:0000259" key="7">
    <source>
        <dbReference type="PROSITE" id="PS51203"/>
    </source>
</evidence>
<dbReference type="GO" id="GO:0005737">
    <property type="term" value="C:cytoplasm"/>
    <property type="evidence" value="ECO:0007669"/>
    <property type="project" value="UniProtKB-SubCell"/>
</dbReference>
<dbReference type="InterPro" id="IPR008978">
    <property type="entry name" value="HSP20-like_chaperone"/>
</dbReference>
<dbReference type="AlphaFoldDB" id="A0A9N9TW65"/>
<dbReference type="EMBL" id="OU900099">
    <property type="protein sequence ID" value="CAG9863476.1"/>
    <property type="molecule type" value="Genomic_DNA"/>
</dbReference>